<keyword evidence="2" id="KW-1185">Reference proteome</keyword>
<protein>
    <submittedName>
        <fullName evidence="1">Uncharacterized protein</fullName>
    </submittedName>
</protein>
<organism evidence="1 2">
    <name type="scientific">Lacticaseibacillus camelliae DSM 22697 = JCM 13995</name>
    <dbReference type="NCBI Taxonomy" id="1423730"/>
    <lineage>
        <taxon>Bacteria</taxon>
        <taxon>Bacillati</taxon>
        <taxon>Bacillota</taxon>
        <taxon>Bacilli</taxon>
        <taxon>Lactobacillales</taxon>
        <taxon>Lactobacillaceae</taxon>
        <taxon>Lacticaseibacillus</taxon>
    </lineage>
</organism>
<evidence type="ECO:0000313" key="2">
    <source>
        <dbReference type="Proteomes" id="UP000050865"/>
    </source>
</evidence>
<dbReference type="AlphaFoldDB" id="A0A0R2EQV5"/>
<dbReference type="EMBL" id="AYZJ01000084">
    <property type="protein sequence ID" value="KRN18687.1"/>
    <property type="molecule type" value="Genomic_DNA"/>
</dbReference>
<proteinExistence type="predicted"/>
<sequence>MSKDYFYRSKTHRQKPVRTLANQHFPLISGISSGNKKRSVSIFETERINLLV</sequence>
<dbReference type="RefSeq" id="WP_235808744.1">
    <property type="nucleotide sequence ID" value="NZ_AYZJ01000084.1"/>
</dbReference>
<reference evidence="1 2" key="1">
    <citation type="journal article" date="2015" name="Genome Announc.">
        <title>Expanding the biotechnology potential of lactobacilli through comparative genomics of 213 strains and associated genera.</title>
        <authorList>
            <person name="Sun Z."/>
            <person name="Harris H.M."/>
            <person name="McCann A."/>
            <person name="Guo C."/>
            <person name="Argimon S."/>
            <person name="Zhang W."/>
            <person name="Yang X."/>
            <person name="Jeffery I.B."/>
            <person name="Cooney J.C."/>
            <person name="Kagawa T.F."/>
            <person name="Liu W."/>
            <person name="Song Y."/>
            <person name="Salvetti E."/>
            <person name="Wrobel A."/>
            <person name="Rasinkangas P."/>
            <person name="Parkhill J."/>
            <person name="Rea M.C."/>
            <person name="O'Sullivan O."/>
            <person name="Ritari J."/>
            <person name="Douillard F.P."/>
            <person name="Paul Ross R."/>
            <person name="Yang R."/>
            <person name="Briner A.E."/>
            <person name="Felis G.E."/>
            <person name="de Vos W.M."/>
            <person name="Barrangou R."/>
            <person name="Klaenhammer T.R."/>
            <person name="Caufield P.W."/>
            <person name="Cui Y."/>
            <person name="Zhang H."/>
            <person name="O'Toole P.W."/>
        </authorList>
    </citation>
    <scope>NUCLEOTIDE SEQUENCE [LARGE SCALE GENOMIC DNA]</scope>
    <source>
        <strain evidence="1 2">DSM 22697</strain>
    </source>
</reference>
<name>A0A0R2EQV5_9LACO</name>
<dbReference type="PATRIC" id="fig|1423730.4.peg.474"/>
<dbReference type="Proteomes" id="UP000050865">
    <property type="component" value="Unassembled WGS sequence"/>
</dbReference>
<evidence type="ECO:0000313" key="1">
    <source>
        <dbReference type="EMBL" id="KRN18687.1"/>
    </source>
</evidence>
<gene>
    <name evidence="1" type="ORF">FC75_GL000455</name>
</gene>
<comment type="caution">
    <text evidence="1">The sequence shown here is derived from an EMBL/GenBank/DDBJ whole genome shotgun (WGS) entry which is preliminary data.</text>
</comment>
<accession>A0A0R2EQV5</accession>
<dbReference type="STRING" id="1423730.FC75_GL000455"/>